<evidence type="ECO:0000256" key="1">
    <source>
        <dbReference type="SAM" id="MobiDB-lite"/>
    </source>
</evidence>
<name>A0A9W7EML4_9STRA</name>
<protein>
    <submittedName>
        <fullName evidence="2">Uncharacterized protein</fullName>
    </submittedName>
</protein>
<sequence>MSKSEASESNEGHKSQKMSRKRGAGDEGDKNEYGIPEVAAADNSTTLTTVSAPAATDKFMHTPEFRRHFAEFVPVDALMVLRLATKAWKVVAEEVIDEGVASGLMMVHNGKDIDNGTLSKARKEMCELATLAIFLLNITTIGNNACIGATNLVVVDIPEGVERIGQVAFFSCRSLIAVSFPRTLTSIGESAFG</sequence>
<evidence type="ECO:0000313" key="3">
    <source>
        <dbReference type="Proteomes" id="UP001162640"/>
    </source>
</evidence>
<dbReference type="Proteomes" id="UP001162640">
    <property type="component" value="Unassembled WGS sequence"/>
</dbReference>
<comment type="caution">
    <text evidence="2">The sequence shown here is derived from an EMBL/GenBank/DDBJ whole genome shotgun (WGS) entry which is preliminary data.</text>
</comment>
<evidence type="ECO:0000313" key="2">
    <source>
        <dbReference type="EMBL" id="GMH82678.1"/>
    </source>
</evidence>
<dbReference type="InterPro" id="IPR026906">
    <property type="entry name" value="LRR_5"/>
</dbReference>
<dbReference type="Pfam" id="PF13306">
    <property type="entry name" value="LRR_5"/>
    <property type="match status" value="1"/>
</dbReference>
<feature type="compositionally biased region" description="Basic and acidic residues" evidence="1">
    <location>
        <begin position="23"/>
        <end position="32"/>
    </location>
</feature>
<dbReference type="AlphaFoldDB" id="A0A9W7EML4"/>
<accession>A0A9W7EML4</accession>
<organism evidence="2 3">
    <name type="scientific">Triparma laevis f. inornata</name>
    <dbReference type="NCBI Taxonomy" id="1714386"/>
    <lineage>
        <taxon>Eukaryota</taxon>
        <taxon>Sar</taxon>
        <taxon>Stramenopiles</taxon>
        <taxon>Ochrophyta</taxon>
        <taxon>Bolidophyceae</taxon>
        <taxon>Parmales</taxon>
        <taxon>Triparmaceae</taxon>
        <taxon>Triparma</taxon>
    </lineage>
</organism>
<feature type="region of interest" description="Disordered" evidence="1">
    <location>
        <begin position="1"/>
        <end position="38"/>
    </location>
</feature>
<proteinExistence type="predicted"/>
<dbReference type="EMBL" id="BLQM01000317">
    <property type="protein sequence ID" value="GMH82678.1"/>
    <property type="molecule type" value="Genomic_DNA"/>
</dbReference>
<dbReference type="Gene3D" id="3.80.10.10">
    <property type="entry name" value="Ribonuclease Inhibitor"/>
    <property type="match status" value="1"/>
</dbReference>
<reference evidence="3" key="1">
    <citation type="journal article" date="2023" name="Commun. Biol.">
        <title>Genome analysis of Parmales, the sister group of diatoms, reveals the evolutionary specialization of diatoms from phago-mixotrophs to photoautotrophs.</title>
        <authorList>
            <person name="Ban H."/>
            <person name="Sato S."/>
            <person name="Yoshikawa S."/>
            <person name="Yamada K."/>
            <person name="Nakamura Y."/>
            <person name="Ichinomiya M."/>
            <person name="Sato N."/>
            <person name="Blanc-Mathieu R."/>
            <person name="Endo H."/>
            <person name="Kuwata A."/>
            <person name="Ogata H."/>
        </authorList>
    </citation>
    <scope>NUCLEOTIDE SEQUENCE [LARGE SCALE GENOMIC DNA]</scope>
</reference>
<gene>
    <name evidence="2" type="ORF">TL16_g09341</name>
</gene>
<dbReference type="InterPro" id="IPR032675">
    <property type="entry name" value="LRR_dom_sf"/>
</dbReference>